<dbReference type="Proteomes" id="UP000487117">
    <property type="component" value="Unassembled WGS sequence"/>
</dbReference>
<proteinExistence type="inferred from homology"/>
<feature type="compositionally biased region" description="Pro residues" evidence="10">
    <location>
        <begin position="82"/>
        <end position="96"/>
    </location>
</feature>
<gene>
    <name evidence="13" type="ORF">GAK31_02151</name>
</gene>
<comment type="subcellular location">
    <subcellularLocation>
        <location evidence="1">Cell inner membrane</location>
        <topology evidence="1">Single-pass membrane protein</topology>
        <orientation evidence="1">Periplasmic side</orientation>
    </subcellularLocation>
</comment>
<dbReference type="GO" id="GO:0015031">
    <property type="term" value="P:protein transport"/>
    <property type="evidence" value="ECO:0007669"/>
    <property type="project" value="UniProtKB-KW"/>
</dbReference>
<dbReference type="PROSITE" id="PS52015">
    <property type="entry name" value="TONB_CTD"/>
    <property type="match status" value="1"/>
</dbReference>
<feature type="transmembrane region" description="Helical" evidence="11">
    <location>
        <begin position="12"/>
        <end position="34"/>
    </location>
</feature>
<feature type="compositionally biased region" description="Pro residues" evidence="10">
    <location>
        <begin position="58"/>
        <end position="72"/>
    </location>
</feature>
<dbReference type="GO" id="GO:0031992">
    <property type="term" value="F:energy transducer activity"/>
    <property type="evidence" value="ECO:0007669"/>
    <property type="project" value="TreeGrafter"/>
</dbReference>
<evidence type="ECO:0000313" key="13">
    <source>
        <dbReference type="EMBL" id="KAF1014664.1"/>
    </source>
</evidence>
<evidence type="ECO:0000256" key="3">
    <source>
        <dbReference type="ARBA" id="ARBA00022448"/>
    </source>
</evidence>
<evidence type="ECO:0000256" key="2">
    <source>
        <dbReference type="ARBA" id="ARBA00006555"/>
    </source>
</evidence>
<evidence type="ECO:0000313" key="14">
    <source>
        <dbReference type="Proteomes" id="UP000487117"/>
    </source>
</evidence>
<dbReference type="InterPro" id="IPR037682">
    <property type="entry name" value="TonB_C"/>
</dbReference>
<evidence type="ECO:0000256" key="10">
    <source>
        <dbReference type="SAM" id="MobiDB-lite"/>
    </source>
</evidence>
<organism evidence="13 14">
    <name type="scientific">Stenotrophomonas maltophilia</name>
    <name type="common">Pseudomonas maltophilia</name>
    <name type="synonym">Xanthomonas maltophilia</name>
    <dbReference type="NCBI Taxonomy" id="40324"/>
    <lineage>
        <taxon>Bacteria</taxon>
        <taxon>Pseudomonadati</taxon>
        <taxon>Pseudomonadota</taxon>
        <taxon>Gammaproteobacteria</taxon>
        <taxon>Lysobacterales</taxon>
        <taxon>Lysobacteraceae</taxon>
        <taxon>Stenotrophomonas</taxon>
        <taxon>Stenotrophomonas maltophilia group</taxon>
    </lineage>
</organism>
<reference evidence="14" key="1">
    <citation type="journal article" date="2020" name="MBio">
        <title>Horizontal gene transfer to a defensive symbiont with a reduced genome amongst a multipartite beetle microbiome.</title>
        <authorList>
            <person name="Waterworth S.C."/>
            <person name="Florez L.V."/>
            <person name="Rees E.R."/>
            <person name="Hertweck C."/>
            <person name="Kaltenpoth M."/>
            <person name="Kwan J.C."/>
        </authorList>
    </citation>
    <scope>NUCLEOTIDE SEQUENCE [LARGE SCALE GENOMIC DNA]</scope>
</reference>
<dbReference type="GO" id="GO:0098797">
    <property type="term" value="C:plasma membrane protein complex"/>
    <property type="evidence" value="ECO:0007669"/>
    <property type="project" value="TreeGrafter"/>
</dbReference>
<name>A0A7V8FFH0_STEMA</name>
<keyword evidence="7" id="KW-0653">Protein transport</keyword>
<feature type="domain" description="TonB C-terminal" evidence="12">
    <location>
        <begin position="154"/>
        <end position="247"/>
    </location>
</feature>
<evidence type="ECO:0000259" key="12">
    <source>
        <dbReference type="PROSITE" id="PS52015"/>
    </source>
</evidence>
<evidence type="ECO:0000256" key="7">
    <source>
        <dbReference type="ARBA" id="ARBA00022927"/>
    </source>
</evidence>
<dbReference type="PANTHER" id="PTHR33446">
    <property type="entry name" value="PROTEIN TONB-RELATED"/>
    <property type="match status" value="1"/>
</dbReference>
<evidence type="ECO:0000256" key="11">
    <source>
        <dbReference type="SAM" id="Phobius"/>
    </source>
</evidence>
<evidence type="ECO:0000256" key="8">
    <source>
        <dbReference type="ARBA" id="ARBA00022989"/>
    </source>
</evidence>
<keyword evidence="9 11" id="KW-0472">Membrane</keyword>
<dbReference type="NCBIfam" id="TIGR01352">
    <property type="entry name" value="tonB_Cterm"/>
    <property type="match status" value="1"/>
</dbReference>
<dbReference type="AlphaFoldDB" id="A0A7V8FFH0"/>
<accession>A0A7V8FFH0</accession>
<dbReference type="Pfam" id="PF03544">
    <property type="entry name" value="TonB_C"/>
    <property type="match status" value="1"/>
</dbReference>
<dbReference type="Gene3D" id="3.30.1150.10">
    <property type="match status" value="1"/>
</dbReference>
<comment type="caution">
    <text evidence="13">The sequence shown here is derived from an EMBL/GenBank/DDBJ whole genome shotgun (WGS) entry which is preliminary data.</text>
</comment>
<dbReference type="InterPro" id="IPR051045">
    <property type="entry name" value="TonB-dependent_transducer"/>
</dbReference>
<dbReference type="EMBL" id="WNDS01000003">
    <property type="protein sequence ID" value="KAF1014664.1"/>
    <property type="molecule type" value="Genomic_DNA"/>
</dbReference>
<evidence type="ECO:0000256" key="9">
    <source>
        <dbReference type="ARBA" id="ARBA00023136"/>
    </source>
</evidence>
<keyword evidence="8 11" id="KW-1133">Transmembrane helix</keyword>
<dbReference type="SUPFAM" id="SSF74653">
    <property type="entry name" value="TolA/TonB C-terminal domain"/>
    <property type="match status" value="1"/>
</dbReference>
<evidence type="ECO:0000256" key="1">
    <source>
        <dbReference type="ARBA" id="ARBA00004383"/>
    </source>
</evidence>
<sequence length="247" mass="26812">MRPGVPARLRWSGSFAVAVLLHALVIGAAVWWSLREPAPVADVLPPEAVMVDLAEVPEAPPAPPTEIPPGPPQQQQQRSEQPPTPKPREPLPPPDVVPDVAEPYTPPTAQAPEKAADRANVDQTLAPPQVSARASERYAAQVTTAGQQSQAKVTWQGLLLGHLEKYRRYPRIAERRRDEGVVYVRFSVDRKGNTSNVRIGRSSGRDALDQATLETVARASPVPAPPDDVPGEQVEVMVPVAFFLRGR</sequence>
<dbReference type="InterPro" id="IPR006260">
    <property type="entry name" value="TonB/TolA_C"/>
</dbReference>
<evidence type="ECO:0000256" key="6">
    <source>
        <dbReference type="ARBA" id="ARBA00022692"/>
    </source>
</evidence>
<keyword evidence="3" id="KW-0813">Transport</keyword>
<evidence type="ECO:0000256" key="4">
    <source>
        <dbReference type="ARBA" id="ARBA00022475"/>
    </source>
</evidence>
<protein>
    <recommendedName>
        <fullName evidence="12">TonB C-terminal domain-containing protein</fullName>
    </recommendedName>
</protein>
<dbReference type="PANTHER" id="PTHR33446:SF2">
    <property type="entry name" value="PROTEIN TONB"/>
    <property type="match status" value="1"/>
</dbReference>
<evidence type="ECO:0000256" key="5">
    <source>
        <dbReference type="ARBA" id="ARBA00022519"/>
    </source>
</evidence>
<dbReference type="GO" id="GO:0055085">
    <property type="term" value="P:transmembrane transport"/>
    <property type="evidence" value="ECO:0007669"/>
    <property type="project" value="InterPro"/>
</dbReference>
<comment type="similarity">
    <text evidence="2">Belongs to the TonB family.</text>
</comment>
<keyword evidence="4" id="KW-1003">Cell membrane</keyword>
<keyword evidence="5" id="KW-0997">Cell inner membrane</keyword>
<feature type="region of interest" description="Disordered" evidence="10">
    <location>
        <begin position="57"/>
        <end position="119"/>
    </location>
</feature>
<keyword evidence="6 11" id="KW-0812">Transmembrane</keyword>